<dbReference type="RefSeq" id="XP_009024300.1">
    <property type="nucleotide sequence ID" value="XM_009026052.1"/>
</dbReference>
<dbReference type="EnsemblMetazoa" id="HelroT177887">
    <property type="protein sequence ID" value="HelroP177887"/>
    <property type="gene ID" value="HelroG177887"/>
</dbReference>
<evidence type="ECO:0000313" key="3">
    <source>
        <dbReference type="EMBL" id="ESN97466.1"/>
    </source>
</evidence>
<feature type="region of interest" description="Disordered" evidence="2">
    <location>
        <begin position="284"/>
        <end position="320"/>
    </location>
</feature>
<protein>
    <recommendedName>
        <fullName evidence="6">WSC domain-containing protein</fullName>
    </recommendedName>
</protein>
<keyword evidence="5" id="KW-1185">Reference proteome</keyword>
<reference evidence="5" key="1">
    <citation type="submission" date="2012-12" db="EMBL/GenBank/DDBJ databases">
        <authorList>
            <person name="Hellsten U."/>
            <person name="Grimwood J."/>
            <person name="Chapman J.A."/>
            <person name="Shapiro H."/>
            <person name="Aerts A."/>
            <person name="Otillar R.P."/>
            <person name="Terry A.Y."/>
            <person name="Boore J.L."/>
            <person name="Simakov O."/>
            <person name="Marletaz F."/>
            <person name="Cho S.-J."/>
            <person name="Edsinger-Gonzales E."/>
            <person name="Havlak P."/>
            <person name="Kuo D.-H."/>
            <person name="Larsson T."/>
            <person name="Lv J."/>
            <person name="Arendt D."/>
            <person name="Savage R."/>
            <person name="Osoegawa K."/>
            <person name="de Jong P."/>
            <person name="Lindberg D.R."/>
            <person name="Seaver E.C."/>
            <person name="Weisblat D.A."/>
            <person name="Putnam N.H."/>
            <person name="Grigoriev I.V."/>
            <person name="Rokhsar D.S."/>
        </authorList>
    </citation>
    <scope>NUCLEOTIDE SEQUENCE</scope>
</reference>
<dbReference type="InParanoid" id="T1FCF3"/>
<evidence type="ECO:0000313" key="4">
    <source>
        <dbReference type="EnsemblMetazoa" id="HelroP177887"/>
    </source>
</evidence>
<feature type="coiled-coil region" evidence="1">
    <location>
        <begin position="155"/>
        <end position="189"/>
    </location>
</feature>
<dbReference type="Proteomes" id="UP000015101">
    <property type="component" value="Unassembled WGS sequence"/>
</dbReference>
<feature type="compositionally biased region" description="Basic and acidic residues" evidence="2">
    <location>
        <begin position="518"/>
        <end position="529"/>
    </location>
</feature>
<dbReference type="EMBL" id="KB097336">
    <property type="protein sequence ID" value="ESN97466.1"/>
    <property type="molecule type" value="Genomic_DNA"/>
</dbReference>
<dbReference type="CTD" id="20206502"/>
<evidence type="ECO:0000313" key="5">
    <source>
        <dbReference type="Proteomes" id="UP000015101"/>
    </source>
</evidence>
<dbReference type="HOGENOM" id="CLU_452911_0_0_1"/>
<evidence type="ECO:0008006" key="6">
    <source>
        <dbReference type="Google" id="ProtNLM"/>
    </source>
</evidence>
<evidence type="ECO:0000256" key="2">
    <source>
        <dbReference type="SAM" id="MobiDB-lite"/>
    </source>
</evidence>
<dbReference type="AlphaFoldDB" id="T1FCF3"/>
<dbReference type="GO" id="GO:0004888">
    <property type="term" value="F:transmembrane signaling receptor activity"/>
    <property type="evidence" value="ECO:0000318"/>
    <property type="project" value="GO_Central"/>
</dbReference>
<sequence length="603" mass="70072">MKEEEVDHSSGNIENENDDDNIINIINYNDDNCDNIDSINDDRGDLSFNNITDNKIITDDEKECLYLECYDDIDTNNNANDTNKVNSGLNNLNNYNDDDEFNDIDLIENKFLDDNIEKRSKSTDCALNTKNIINKKENESNLTWENWLARKTKILREKQRLKNLEEQRIKNCEREKELDKQNKKKLFEEIFPKKCKVWSENLKKSKQKRKIDESKKNVVPKKTETEISENFKKWLKQKAEEEKLKKEKIKKENLQIAESKKKSHSFKYKYDLWYRKYIDDVTYDGSKNNQNNNTNNNDDDDRNNDNNKSNYNDGGDIKHVDGYKNVKNKIKGENKVKVSENYEKSKKKIKNCTTTRSYMGCFLSVVHHRATYIKSQNDCSVFCTSESNTNFMALSRGKECYCIDRATDQVSTNVCDLKCPNGIDSCGGVAVRWVERQEGESHLATFFDVFGGSNWYAFNRKKPPCQRIQLHSSCLSKHSSQLNNLLCSVPYLTSSGKKTFSPKTSLPKMMSSSSSGHDATRRHTTPHDATRYHTIPHDAIRHTEFTHQTNQHHTFLRPKTSHKIHTPHSHIFGTISHTSRRTLQIAMELPEAVADNWRVGMCK</sequence>
<dbReference type="GO" id="GO:0007165">
    <property type="term" value="P:signal transduction"/>
    <property type="evidence" value="ECO:0000318"/>
    <property type="project" value="GO_Central"/>
</dbReference>
<organism evidence="4 5">
    <name type="scientific">Helobdella robusta</name>
    <name type="common">Californian leech</name>
    <dbReference type="NCBI Taxonomy" id="6412"/>
    <lineage>
        <taxon>Eukaryota</taxon>
        <taxon>Metazoa</taxon>
        <taxon>Spiralia</taxon>
        <taxon>Lophotrochozoa</taxon>
        <taxon>Annelida</taxon>
        <taxon>Clitellata</taxon>
        <taxon>Hirudinea</taxon>
        <taxon>Rhynchobdellida</taxon>
        <taxon>Glossiphoniidae</taxon>
        <taxon>Helobdella</taxon>
    </lineage>
</organism>
<feature type="compositionally biased region" description="Low complexity" evidence="2">
    <location>
        <begin position="501"/>
        <end position="515"/>
    </location>
</feature>
<dbReference type="EMBL" id="AMQM01006217">
    <property type="status" value="NOT_ANNOTATED_CDS"/>
    <property type="molecule type" value="Genomic_DNA"/>
</dbReference>
<keyword evidence="1" id="KW-0175">Coiled coil</keyword>
<name>T1FCF3_HELRO</name>
<proteinExistence type="predicted"/>
<feature type="region of interest" description="Disordered" evidence="2">
    <location>
        <begin position="498"/>
        <end position="529"/>
    </location>
</feature>
<reference evidence="4" key="3">
    <citation type="submission" date="2015-06" db="UniProtKB">
        <authorList>
            <consortium name="EnsemblMetazoa"/>
        </authorList>
    </citation>
    <scope>IDENTIFICATION</scope>
</reference>
<accession>T1FCF3</accession>
<gene>
    <name evidence="4" type="primary">20206502</name>
    <name evidence="3" type="ORF">HELRODRAFT_177887</name>
</gene>
<dbReference type="GeneID" id="20206502"/>
<evidence type="ECO:0000256" key="1">
    <source>
        <dbReference type="SAM" id="Coils"/>
    </source>
</evidence>
<dbReference type="OrthoDB" id="5985073at2759"/>
<dbReference type="KEGG" id="hro:HELRODRAFT_177887"/>
<reference evidence="3 5" key="2">
    <citation type="journal article" date="2013" name="Nature">
        <title>Insights into bilaterian evolution from three spiralian genomes.</title>
        <authorList>
            <person name="Simakov O."/>
            <person name="Marletaz F."/>
            <person name="Cho S.J."/>
            <person name="Edsinger-Gonzales E."/>
            <person name="Havlak P."/>
            <person name="Hellsten U."/>
            <person name="Kuo D.H."/>
            <person name="Larsson T."/>
            <person name="Lv J."/>
            <person name="Arendt D."/>
            <person name="Savage R."/>
            <person name="Osoegawa K."/>
            <person name="de Jong P."/>
            <person name="Grimwood J."/>
            <person name="Chapman J.A."/>
            <person name="Shapiro H."/>
            <person name="Aerts A."/>
            <person name="Otillar R.P."/>
            <person name="Terry A.Y."/>
            <person name="Boore J.L."/>
            <person name="Grigoriev I.V."/>
            <person name="Lindberg D.R."/>
            <person name="Seaver E.C."/>
            <person name="Weisblat D.A."/>
            <person name="Putnam N.H."/>
            <person name="Rokhsar D.S."/>
        </authorList>
    </citation>
    <scope>NUCLEOTIDE SEQUENCE</scope>
</reference>
<dbReference type="GO" id="GO:0005886">
    <property type="term" value="C:plasma membrane"/>
    <property type="evidence" value="ECO:0000318"/>
    <property type="project" value="GO_Central"/>
</dbReference>